<dbReference type="EMBL" id="QGNW01000026">
    <property type="protein sequence ID" value="RVX13037.1"/>
    <property type="molecule type" value="Genomic_DNA"/>
</dbReference>
<dbReference type="Proteomes" id="UP000288805">
    <property type="component" value="Unassembled WGS sequence"/>
</dbReference>
<reference evidence="2 3" key="1">
    <citation type="journal article" date="2018" name="PLoS Genet.">
        <title>Population sequencing reveals clonal diversity and ancestral inbreeding in the grapevine cultivar Chardonnay.</title>
        <authorList>
            <person name="Roach M.J."/>
            <person name="Johnson D.L."/>
            <person name="Bohlmann J."/>
            <person name="van Vuuren H.J."/>
            <person name="Jones S.J."/>
            <person name="Pretorius I.S."/>
            <person name="Schmidt S.A."/>
            <person name="Borneman A.R."/>
        </authorList>
    </citation>
    <scope>NUCLEOTIDE SEQUENCE [LARGE SCALE GENOMIC DNA]</scope>
    <source>
        <strain evidence="3">cv. Chardonnay</strain>
        <tissue evidence="2">Leaf</tissue>
    </source>
</reference>
<evidence type="ECO:0000256" key="1">
    <source>
        <dbReference type="SAM" id="MobiDB-lite"/>
    </source>
</evidence>
<dbReference type="AlphaFoldDB" id="A0A438JVQ0"/>
<evidence type="ECO:0000313" key="2">
    <source>
        <dbReference type="EMBL" id="RVX13037.1"/>
    </source>
</evidence>
<protein>
    <submittedName>
        <fullName evidence="2">Uncharacterized protein</fullName>
    </submittedName>
</protein>
<dbReference type="InterPro" id="IPR036691">
    <property type="entry name" value="Endo/exonu/phosph_ase_sf"/>
</dbReference>
<dbReference type="PANTHER" id="PTHR33710">
    <property type="entry name" value="BNAC02G09200D PROTEIN"/>
    <property type="match status" value="1"/>
</dbReference>
<comment type="caution">
    <text evidence="2">The sequence shown here is derived from an EMBL/GenBank/DDBJ whole genome shotgun (WGS) entry which is preliminary data.</text>
</comment>
<gene>
    <name evidence="2" type="ORF">CK203_009734</name>
</gene>
<feature type="compositionally biased region" description="Low complexity" evidence="1">
    <location>
        <begin position="1"/>
        <end position="13"/>
    </location>
</feature>
<feature type="region of interest" description="Disordered" evidence="1">
    <location>
        <begin position="1"/>
        <end position="24"/>
    </location>
</feature>
<accession>A0A438JVQ0</accession>
<evidence type="ECO:0000313" key="3">
    <source>
        <dbReference type="Proteomes" id="UP000288805"/>
    </source>
</evidence>
<proteinExistence type="predicted"/>
<dbReference type="PANTHER" id="PTHR33710:SF71">
    <property type="entry name" value="ENDONUCLEASE_EXONUCLEASE_PHOSPHATASE DOMAIN-CONTAINING PROTEIN"/>
    <property type="match status" value="1"/>
</dbReference>
<organism evidence="2 3">
    <name type="scientific">Vitis vinifera</name>
    <name type="common">Grape</name>
    <dbReference type="NCBI Taxonomy" id="29760"/>
    <lineage>
        <taxon>Eukaryota</taxon>
        <taxon>Viridiplantae</taxon>
        <taxon>Streptophyta</taxon>
        <taxon>Embryophyta</taxon>
        <taxon>Tracheophyta</taxon>
        <taxon>Spermatophyta</taxon>
        <taxon>Magnoliopsida</taxon>
        <taxon>eudicotyledons</taxon>
        <taxon>Gunneridae</taxon>
        <taxon>Pentapetalae</taxon>
        <taxon>rosids</taxon>
        <taxon>Vitales</taxon>
        <taxon>Vitaceae</taxon>
        <taxon>Viteae</taxon>
        <taxon>Vitis</taxon>
    </lineage>
</organism>
<name>A0A438JVQ0_VITVI</name>
<sequence length="277" mass="31664">MAEATPSSAPAPADGESISQQQQKPWHISFAEDLQRTVSESADSAIRSALSLQQNSSSHLRSLQVSKGVYGPILMRKKEDFWDELGAIKGLWDDPWRVGEDFNSVRFPGERKKEFILIVDMRRFSDVLEELRLKDLPFFGGQFTWLVYDHCPIVLEGSEVKKDKTPFRFENMWLLSNGFKELVRNWCRRNLLTKVGISEATLTDDEEIKDGMCKAYQFLFSKTGDWRLSIRGLRFDLLGEDRSRSLEVPFSKEEVFEALCSLSGDKALGPDGFTMVF</sequence>
<dbReference type="SUPFAM" id="SSF56219">
    <property type="entry name" value="DNase I-like"/>
    <property type="match status" value="1"/>
</dbReference>